<evidence type="ECO:0000256" key="4">
    <source>
        <dbReference type="SAM" id="MobiDB-lite"/>
    </source>
</evidence>
<dbReference type="SUPFAM" id="SSF49899">
    <property type="entry name" value="Concanavalin A-like lectins/glucanases"/>
    <property type="match status" value="1"/>
</dbReference>
<comment type="caution">
    <text evidence="6">The sequence shown here is derived from an EMBL/GenBank/DDBJ whole genome shotgun (WGS) entry which is preliminary data.</text>
</comment>
<accession>A0AAW2HTD6</accession>
<keyword evidence="1 3" id="KW-0430">Lectin</keyword>
<dbReference type="GO" id="GO:0030246">
    <property type="term" value="F:carbohydrate binding"/>
    <property type="evidence" value="ECO:0007669"/>
    <property type="project" value="UniProtKB-UniRule"/>
</dbReference>
<feature type="compositionally biased region" description="Pro residues" evidence="4">
    <location>
        <begin position="161"/>
        <end position="176"/>
    </location>
</feature>
<dbReference type="EMBL" id="JARGDH010000003">
    <property type="protein sequence ID" value="KAL0273192.1"/>
    <property type="molecule type" value="Genomic_DNA"/>
</dbReference>
<protein>
    <recommendedName>
        <fullName evidence="3">Galectin</fullName>
    </recommendedName>
</protein>
<dbReference type="InterPro" id="IPR001079">
    <property type="entry name" value="Galectin_CRD"/>
</dbReference>
<dbReference type="PROSITE" id="PS51304">
    <property type="entry name" value="GALECTIN"/>
    <property type="match status" value="1"/>
</dbReference>
<proteinExistence type="predicted"/>
<feature type="region of interest" description="Disordered" evidence="4">
    <location>
        <begin position="156"/>
        <end position="176"/>
    </location>
</feature>
<dbReference type="AlphaFoldDB" id="A0AAW2HTD6"/>
<dbReference type="InterPro" id="IPR044156">
    <property type="entry name" value="Galectin-like"/>
</dbReference>
<dbReference type="GO" id="GO:0016936">
    <property type="term" value="F:galactoside binding"/>
    <property type="evidence" value="ECO:0007669"/>
    <property type="project" value="TreeGrafter"/>
</dbReference>
<dbReference type="SMART" id="SM00908">
    <property type="entry name" value="Gal-bind_lectin"/>
    <property type="match status" value="1"/>
</dbReference>
<evidence type="ECO:0000313" key="6">
    <source>
        <dbReference type="EMBL" id="KAL0273192.1"/>
    </source>
</evidence>
<evidence type="ECO:0000256" key="2">
    <source>
        <dbReference type="ARBA" id="ARBA00022737"/>
    </source>
</evidence>
<dbReference type="PANTHER" id="PTHR11346:SF176">
    <property type="entry name" value="32 KDA BETA-GALACTOSIDE-BINDING LECTIN LEC-3"/>
    <property type="match status" value="1"/>
</dbReference>
<dbReference type="PANTHER" id="PTHR11346">
    <property type="entry name" value="GALECTIN"/>
    <property type="match status" value="1"/>
</dbReference>
<dbReference type="CDD" id="cd00070">
    <property type="entry name" value="GLECT"/>
    <property type="match status" value="1"/>
</dbReference>
<evidence type="ECO:0000259" key="5">
    <source>
        <dbReference type="PROSITE" id="PS51304"/>
    </source>
</evidence>
<keyword evidence="2" id="KW-0677">Repeat</keyword>
<dbReference type="Pfam" id="PF00337">
    <property type="entry name" value="Gal-bind_lectin"/>
    <property type="match status" value="1"/>
</dbReference>
<dbReference type="FunFam" id="2.60.120.200:FF:000124">
    <property type="entry name" value="Galectin-4"/>
    <property type="match status" value="1"/>
</dbReference>
<evidence type="ECO:0000256" key="3">
    <source>
        <dbReference type="RuleBase" id="RU102079"/>
    </source>
</evidence>
<organism evidence="6">
    <name type="scientific">Menopon gallinae</name>
    <name type="common">poultry shaft louse</name>
    <dbReference type="NCBI Taxonomy" id="328185"/>
    <lineage>
        <taxon>Eukaryota</taxon>
        <taxon>Metazoa</taxon>
        <taxon>Ecdysozoa</taxon>
        <taxon>Arthropoda</taxon>
        <taxon>Hexapoda</taxon>
        <taxon>Insecta</taxon>
        <taxon>Pterygota</taxon>
        <taxon>Neoptera</taxon>
        <taxon>Paraneoptera</taxon>
        <taxon>Psocodea</taxon>
        <taxon>Troctomorpha</taxon>
        <taxon>Phthiraptera</taxon>
        <taxon>Amblycera</taxon>
        <taxon>Menoponidae</taxon>
        <taxon>Menopon</taxon>
    </lineage>
</organism>
<reference evidence="6" key="1">
    <citation type="journal article" date="2024" name="Gigascience">
        <title>Chromosome-level genome of the poultry shaft louse Menopon gallinae provides insight into the host-switching and adaptive evolution of parasitic lice.</title>
        <authorList>
            <person name="Xu Y."/>
            <person name="Ma L."/>
            <person name="Liu S."/>
            <person name="Liang Y."/>
            <person name="Liu Q."/>
            <person name="He Z."/>
            <person name="Tian L."/>
            <person name="Duan Y."/>
            <person name="Cai W."/>
            <person name="Li H."/>
            <person name="Song F."/>
        </authorList>
    </citation>
    <scope>NUCLEOTIDE SEQUENCE</scope>
    <source>
        <strain evidence="6">Cailab_2023a</strain>
    </source>
</reference>
<name>A0AAW2HTD6_9NEOP</name>
<dbReference type="SMART" id="SM00276">
    <property type="entry name" value="GLECT"/>
    <property type="match status" value="1"/>
</dbReference>
<evidence type="ECO:0000256" key="1">
    <source>
        <dbReference type="ARBA" id="ARBA00022734"/>
    </source>
</evidence>
<dbReference type="Gene3D" id="2.60.120.200">
    <property type="match status" value="1"/>
</dbReference>
<gene>
    <name evidence="6" type="ORF">PYX00_005927</name>
</gene>
<dbReference type="InterPro" id="IPR013320">
    <property type="entry name" value="ConA-like_dom_sf"/>
</dbReference>
<feature type="domain" description="Galectin" evidence="5">
    <location>
        <begin position="11"/>
        <end position="139"/>
    </location>
</feature>
<sequence length="340" mass="36198">MNSIINPSVPFNIPIPGGVQPGKIIKLQGFTPYVSNRFAINLVCGPMGDVALHVCPKFDSKCVIRNTIQNMQMGYEERHGPMPIYPGQNFEVIILCDPQNFKIAFNGQHFTEFNHRLPYSAITNLSVDGQVVIHSVNYEILNANRDIGLVIPPSSNYGPPQGQPIPPYPSNAPGVPYPTNPPNYSGSPYPHNNPVYPPQTGYGNNNVPYPQNPAGYPVNGGYPHSPKSHGGYPHSPKSDSGFLNKAGMAVAGVLGGTALLGGHKNKLGALGDKLGAAVATATALTHHLNPKKAMKKQMKAHKKALKYGLPLAGAGIGAYALSKGFHGFRRSSSSSSSSSD</sequence>